<dbReference type="Proteomes" id="UP000294911">
    <property type="component" value="Unassembled WGS sequence"/>
</dbReference>
<proteinExistence type="predicted"/>
<keyword evidence="1" id="KW-0489">Methyltransferase</keyword>
<dbReference type="InterPro" id="IPR023149">
    <property type="entry name" value="Trans_acon_MeTrfase_C"/>
</dbReference>
<dbReference type="InterPro" id="IPR029063">
    <property type="entry name" value="SAM-dependent_MTases_sf"/>
</dbReference>
<protein>
    <submittedName>
        <fullName evidence="1">Trans-aconitate 2-methyltransferase</fullName>
    </submittedName>
</protein>
<keyword evidence="1" id="KW-0808">Transferase</keyword>
<comment type="caution">
    <text evidence="1">The sequence shown here is derived from an EMBL/GenBank/DDBJ whole genome shotgun (WGS) entry which is preliminary data.</text>
</comment>
<evidence type="ECO:0000313" key="2">
    <source>
        <dbReference type="Proteomes" id="UP000294911"/>
    </source>
</evidence>
<dbReference type="GO" id="GO:0030798">
    <property type="term" value="F:trans-aconitate 2-methyltransferase activity"/>
    <property type="evidence" value="ECO:0007669"/>
    <property type="project" value="InterPro"/>
</dbReference>
<evidence type="ECO:0000313" key="1">
    <source>
        <dbReference type="EMBL" id="TCP54927.1"/>
    </source>
</evidence>
<sequence>MWDPGTYLAYADLRGRPFFDLTARIGAESPRRVVDLGCGPGNLTLRLTERWPAARVEALDGSAEMVAAAQEAGLTARVADVREWSPEPETDVVVCNAVLHWVPEHVELLDRWVTELPSGAWLAVQMPGNFRAPSHRAVRELLASAEWADLLGGVSLPGEDAVREPVAYAEQLAARGCFVEAWETTYAQRLSGQRPVLDWVSGSTLRPVRAALAEADWARFQEQLAARLATAYPVSADGSTWFPFRRVFVVARTP</sequence>
<dbReference type="OrthoDB" id="9795085at2"/>
<dbReference type="NCBIfam" id="NF010703">
    <property type="entry name" value="PRK14103.1"/>
    <property type="match status" value="1"/>
</dbReference>
<dbReference type="CDD" id="cd02440">
    <property type="entry name" value="AdoMet_MTases"/>
    <property type="match status" value="1"/>
</dbReference>
<dbReference type="SUPFAM" id="SSF53335">
    <property type="entry name" value="S-adenosyl-L-methionine-dependent methyltransferases"/>
    <property type="match status" value="1"/>
</dbReference>
<gene>
    <name evidence="1" type="ORF">EV191_102136</name>
</gene>
<dbReference type="RefSeq" id="WP_132876326.1">
    <property type="nucleotide sequence ID" value="NZ_SLXQ01000002.1"/>
</dbReference>
<reference evidence="1 2" key="1">
    <citation type="submission" date="2019-03" db="EMBL/GenBank/DDBJ databases">
        <title>Genomic Encyclopedia of Type Strains, Phase IV (KMG-IV): sequencing the most valuable type-strain genomes for metagenomic binning, comparative biology and taxonomic classification.</title>
        <authorList>
            <person name="Goeker M."/>
        </authorList>
    </citation>
    <scope>NUCLEOTIDE SEQUENCE [LARGE SCALE GENOMIC DNA]</scope>
    <source>
        <strain evidence="1 2">DSM 45765</strain>
    </source>
</reference>
<organism evidence="1 2">
    <name type="scientific">Tamaricihabitans halophyticus</name>
    <dbReference type="NCBI Taxonomy" id="1262583"/>
    <lineage>
        <taxon>Bacteria</taxon>
        <taxon>Bacillati</taxon>
        <taxon>Actinomycetota</taxon>
        <taxon>Actinomycetes</taxon>
        <taxon>Pseudonocardiales</taxon>
        <taxon>Pseudonocardiaceae</taxon>
        <taxon>Tamaricihabitans</taxon>
    </lineage>
</organism>
<dbReference type="PANTHER" id="PTHR43861">
    <property type="entry name" value="TRANS-ACONITATE 2-METHYLTRANSFERASE-RELATED"/>
    <property type="match status" value="1"/>
</dbReference>
<dbReference type="GO" id="GO:0032259">
    <property type="term" value="P:methylation"/>
    <property type="evidence" value="ECO:0007669"/>
    <property type="project" value="UniProtKB-KW"/>
</dbReference>
<dbReference type="Gene3D" id="3.40.50.150">
    <property type="entry name" value="Vaccinia Virus protein VP39"/>
    <property type="match status" value="1"/>
</dbReference>
<keyword evidence="2" id="KW-1185">Reference proteome</keyword>
<dbReference type="Pfam" id="PF13489">
    <property type="entry name" value="Methyltransf_23"/>
    <property type="match status" value="1"/>
</dbReference>
<name>A0A4R2QZ13_9PSEU</name>
<dbReference type="PANTHER" id="PTHR43861:SF1">
    <property type="entry name" value="TRANS-ACONITATE 2-METHYLTRANSFERASE"/>
    <property type="match status" value="1"/>
</dbReference>
<accession>A0A4R2QZ13</accession>
<dbReference type="Gene3D" id="1.10.150.290">
    <property type="entry name" value="S-adenosyl-L-methionine-dependent methyltransferases"/>
    <property type="match status" value="1"/>
</dbReference>
<dbReference type="AlphaFoldDB" id="A0A4R2QZ13"/>
<dbReference type="EMBL" id="SLXQ01000002">
    <property type="protein sequence ID" value="TCP54927.1"/>
    <property type="molecule type" value="Genomic_DNA"/>
</dbReference>